<dbReference type="SUPFAM" id="SSF56935">
    <property type="entry name" value="Porins"/>
    <property type="match status" value="1"/>
</dbReference>
<dbReference type="InterPro" id="IPR037066">
    <property type="entry name" value="Plug_dom_sf"/>
</dbReference>
<dbReference type="AlphaFoldDB" id="A0A3M9MXG7"/>
<evidence type="ECO:0000256" key="1">
    <source>
        <dbReference type="ARBA" id="ARBA00004571"/>
    </source>
</evidence>
<dbReference type="InterPro" id="IPR008969">
    <property type="entry name" value="CarboxyPept-like_regulatory"/>
</dbReference>
<dbReference type="PANTHER" id="PTHR30069">
    <property type="entry name" value="TONB-DEPENDENT OUTER MEMBRANE RECEPTOR"/>
    <property type="match status" value="1"/>
</dbReference>
<feature type="domain" description="TonB-dependent receptor plug" evidence="12">
    <location>
        <begin position="115"/>
        <end position="251"/>
    </location>
</feature>
<keyword evidence="2" id="KW-0813">Transport</keyword>
<evidence type="ECO:0000256" key="8">
    <source>
        <dbReference type="ARBA" id="ARBA00023170"/>
    </source>
</evidence>
<comment type="similarity">
    <text evidence="10">Belongs to the TonB-dependent receptor family.</text>
</comment>
<dbReference type="Pfam" id="PF07715">
    <property type="entry name" value="Plug"/>
    <property type="match status" value="1"/>
</dbReference>
<evidence type="ECO:0000256" key="4">
    <source>
        <dbReference type="ARBA" id="ARBA00022692"/>
    </source>
</evidence>
<dbReference type="Gene3D" id="2.40.170.20">
    <property type="entry name" value="TonB-dependent receptor, beta-barrel domain"/>
    <property type="match status" value="1"/>
</dbReference>
<dbReference type="OrthoDB" id="9812892at2"/>
<dbReference type="EMBL" id="RJJE01000009">
    <property type="protein sequence ID" value="RNI29817.1"/>
    <property type="molecule type" value="Genomic_DNA"/>
</dbReference>
<dbReference type="InterPro" id="IPR039426">
    <property type="entry name" value="TonB-dep_rcpt-like"/>
</dbReference>
<evidence type="ECO:0000256" key="5">
    <source>
        <dbReference type="ARBA" id="ARBA00022729"/>
    </source>
</evidence>
<keyword evidence="9" id="KW-0998">Cell outer membrane</keyword>
<keyword evidence="6 10" id="KW-0798">TonB box</keyword>
<proteinExistence type="inferred from homology"/>
<dbReference type="RefSeq" id="WP_123132899.1">
    <property type="nucleotide sequence ID" value="NZ_RJJE01000009.1"/>
</dbReference>
<dbReference type="SUPFAM" id="SSF49464">
    <property type="entry name" value="Carboxypeptidase regulatory domain-like"/>
    <property type="match status" value="1"/>
</dbReference>
<keyword evidence="5" id="KW-0732">Signal</keyword>
<evidence type="ECO:0000313" key="13">
    <source>
        <dbReference type="EMBL" id="RNI29817.1"/>
    </source>
</evidence>
<keyword evidence="14" id="KW-1185">Reference proteome</keyword>
<comment type="subcellular location">
    <subcellularLocation>
        <location evidence="1">Cell outer membrane</location>
        <topology evidence="1">Multi-pass membrane protein</topology>
    </subcellularLocation>
</comment>
<accession>A0A3M9MXG7</accession>
<dbReference type="InterPro" id="IPR036942">
    <property type="entry name" value="Beta-barrel_TonB_sf"/>
</dbReference>
<sequence>MLLLLVGGRVVGQTRINGLITNAQKESLPFARVHLVEPHIFVGANEKGEFSHTFPTDQTYTKITVVASYVGKKEQRQVVSLVKNQTASVFFILEDNNLYLNEVEVNALRQHTNNSNSSIVIGQNAIEQIQPYSLSDILLNLLPGQTILNPDLQSAKAINLRSVSTGNHALNNQFGTSIVLDGEALSNNANLQTTFSGRSETLDQLNPRGYSSGDYTFSSTDLRQIPASNIEKIEVIQGVASAKYGDMTSGAILIDRKAGMSPWSLSARFQNGTDNFSLGKGFKIGPRLGALNVSLDYLNATPSTTDKLKSYRRVSAGVLWSTHLDKARKISSNLGIDYSSSFDNWKTDPDDATRHVKTENSNVRVNYRGSWRAELPLVDVLTYSLAYSNAQQYSYESWYLNPGTKPVPVSAEVGVVEGGYSYPNYNAESSITGNPMRWSGSLGASWRLTTGAVVHTFSYGINYSYETNRGNGLDVDPYRPFRTSDSYMRDYDFYTTPALSNLGVYLEDGLSGEVMGKKWRASVGVRGDKQFHYFSLSPRVNAALELNPALSLNAAYGISTKSPGIVHVQAKPIYYDFPLINHYTNNYRENLYLLYTTKVVPDNSKLNPMRSRSIEVGLQYQQPRFQVSVTAFHRRTDKGFTPHKRVQIIDIPQYQILEARPNEQPVYEPTGASTPGYAFYSQFANALNTKDTGLEFMLSTAKVRALQTSFNFSTTLYYSNYYNSLYQVEQPTIWNYEKEALIGVYQSGFSEGLRTLSTLSTTHHISRLGLLVNLRAQFFWDEWTKANPKSVYPVAYYNADGQFITIPEAERTYDQYAHLLKEETSKTRIYQNLIYSNYHISLAKEVRRVFRLSFYANNFLNYRPEYYDAKAKERKVLNQAPSFGMEIRLTLK</sequence>
<dbReference type="InterPro" id="IPR000531">
    <property type="entry name" value="Beta-barrel_TonB"/>
</dbReference>
<feature type="domain" description="TonB-dependent receptor-like beta-barrel" evidence="11">
    <location>
        <begin position="333"/>
        <end position="721"/>
    </location>
</feature>
<dbReference type="InterPro" id="IPR012910">
    <property type="entry name" value="Plug_dom"/>
</dbReference>
<gene>
    <name evidence="13" type="ORF">EFA69_09785</name>
</gene>
<evidence type="ECO:0000256" key="2">
    <source>
        <dbReference type="ARBA" id="ARBA00022448"/>
    </source>
</evidence>
<evidence type="ECO:0000256" key="3">
    <source>
        <dbReference type="ARBA" id="ARBA00022452"/>
    </source>
</evidence>
<dbReference type="PANTHER" id="PTHR30069:SF29">
    <property type="entry name" value="HEMOGLOBIN AND HEMOGLOBIN-HAPTOGLOBIN-BINDING PROTEIN 1-RELATED"/>
    <property type="match status" value="1"/>
</dbReference>
<evidence type="ECO:0000256" key="10">
    <source>
        <dbReference type="RuleBase" id="RU003357"/>
    </source>
</evidence>
<dbReference type="GO" id="GO:0015344">
    <property type="term" value="F:siderophore uptake transmembrane transporter activity"/>
    <property type="evidence" value="ECO:0007669"/>
    <property type="project" value="TreeGrafter"/>
</dbReference>
<dbReference type="Gene3D" id="2.170.130.10">
    <property type="entry name" value="TonB-dependent receptor, plug domain"/>
    <property type="match status" value="1"/>
</dbReference>
<organism evidence="13 14">
    <name type="scientific">Rufibacter immobilis</name>
    <dbReference type="NCBI Taxonomy" id="1348778"/>
    <lineage>
        <taxon>Bacteria</taxon>
        <taxon>Pseudomonadati</taxon>
        <taxon>Bacteroidota</taxon>
        <taxon>Cytophagia</taxon>
        <taxon>Cytophagales</taxon>
        <taxon>Hymenobacteraceae</taxon>
        <taxon>Rufibacter</taxon>
    </lineage>
</organism>
<comment type="caution">
    <text evidence="13">The sequence shown here is derived from an EMBL/GenBank/DDBJ whole genome shotgun (WGS) entry which is preliminary data.</text>
</comment>
<evidence type="ECO:0000256" key="7">
    <source>
        <dbReference type="ARBA" id="ARBA00023136"/>
    </source>
</evidence>
<dbReference type="GO" id="GO:0044718">
    <property type="term" value="P:siderophore transmembrane transport"/>
    <property type="evidence" value="ECO:0007669"/>
    <property type="project" value="TreeGrafter"/>
</dbReference>
<keyword evidence="7 10" id="KW-0472">Membrane</keyword>
<reference evidence="13 14" key="1">
    <citation type="submission" date="2018-11" db="EMBL/GenBank/DDBJ databases">
        <title>Rufibacter latericius sp. nov., isolated from water in Baiyang Lake.</title>
        <authorList>
            <person name="Yang Y."/>
        </authorList>
    </citation>
    <scope>NUCLEOTIDE SEQUENCE [LARGE SCALE GENOMIC DNA]</scope>
    <source>
        <strain evidence="13 14">MCC P1</strain>
    </source>
</reference>
<dbReference type="Proteomes" id="UP000271010">
    <property type="component" value="Unassembled WGS sequence"/>
</dbReference>
<dbReference type="GO" id="GO:0009279">
    <property type="term" value="C:cell outer membrane"/>
    <property type="evidence" value="ECO:0007669"/>
    <property type="project" value="UniProtKB-SubCell"/>
</dbReference>
<evidence type="ECO:0000259" key="12">
    <source>
        <dbReference type="Pfam" id="PF07715"/>
    </source>
</evidence>
<keyword evidence="8 13" id="KW-0675">Receptor</keyword>
<evidence type="ECO:0000313" key="14">
    <source>
        <dbReference type="Proteomes" id="UP000271010"/>
    </source>
</evidence>
<evidence type="ECO:0000256" key="9">
    <source>
        <dbReference type="ARBA" id="ARBA00023237"/>
    </source>
</evidence>
<dbReference type="Pfam" id="PF13715">
    <property type="entry name" value="CarbopepD_reg_2"/>
    <property type="match status" value="1"/>
</dbReference>
<protein>
    <submittedName>
        <fullName evidence="13">TonB-dependent receptor</fullName>
    </submittedName>
</protein>
<keyword evidence="3" id="KW-1134">Transmembrane beta strand</keyword>
<evidence type="ECO:0000256" key="6">
    <source>
        <dbReference type="ARBA" id="ARBA00023077"/>
    </source>
</evidence>
<dbReference type="Pfam" id="PF00593">
    <property type="entry name" value="TonB_dep_Rec_b-barrel"/>
    <property type="match status" value="1"/>
</dbReference>
<keyword evidence="4" id="KW-0812">Transmembrane</keyword>
<name>A0A3M9MXG7_9BACT</name>
<evidence type="ECO:0000259" key="11">
    <source>
        <dbReference type="Pfam" id="PF00593"/>
    </source>
</evidence>